<feature type="non-terminal residue" evidence="1">
    <location>
        <position position="43"/>
    </location>
</feature>
<accession>X1EQ33</accession>
<proteinExistence type="predicted"/>
<organism evidence="1">
    <name type="scientific">marine sediment metagenome</name>
    <dbReference type="NCBI Taxonomy" id="412755"/>
    <lineage>
        <taxon>unclassified sequences</taxon>
        <taxon>metagenomes</taxon>
        <taxon>ecological metagenomes</taxon>
    </lineage>
</organism>
<protein>
    <submittedName>
        <fullName evidence="1">Uncharacterized protein</fullName>
    </submittedName>
</protein>
<comment type="caution">
    <text evidence="1">The sequence shown here is derived from an EMBL/GenBank/DDBJ whole genome shotgun (WGS) entry which is preliminary data.</text>
</comment>
<dbReference type="EMBL" id="BART01031108">
    <property type="protein sequence ID" value="GAH10763.1"/>
    <property type="molecule type" value="Genomic_DNA"/>
</dbReference>
<gene>
    <name evidence="1" type="ORF">S01H4_54108</name>
</gene>
<sequence length="43" mass="5256">MDYKRYKRLRLLVSKVNKQRKKQAQKIDILCNDFIAAQKDFIK</sequence>
<evidence type="ECO:0000313" key="1">
    <source>
        <dbReference type="EMBL" id="GAH10763.1"/>
    </source>
</evidence>
<name>X1EQ33_9ZZZZ</name>
<dbReference type="AlphaFoldDB" id="X1EQ33"/>
<reference evidence="1" key="1">
    <citation type="journal article" date="2014" name="Front. Microbiol.">
        <title>High frequency of phylogenetically diverse reductive dehalogenase-homologous genes in deep subseafloor sedimentary metagenomes.</title>
        <authorList>
            <person name="Kawai M."/>
            <person name="Futagami T."/>
            <person name="Toyoda A."/>
            <person name="Takaki Y."/>
            <person name="Nishi S."/>
            <person name="Hori S."/>
            <person name="Arai W."/>
            <person name="Tsubouchi T."/>
            <person name="Morono Y."/>
            <person name="Uchiyama I."/>
            <person name="Ito T."/>
            <person name="Fujiyama A."/>
            <person name="Inagaki F."/>
            <person name="Takami H."/>
        </authorList>
    </citation>
    <scope>NUCLEOTIDE SEQUENCE</scope>
    <source>
        <strain evidence="1">Expedition CK06-06</strain>
    </source>
</reference>